<dbReference type="InterPro" id="IPR019734">
    <property type="entry name" value="TPR_rpt"/>
</dbReference>
<dbReference type="EMBL" id="CAUJNA010002336">
    <property type="protein sequence ID" value="CAJ1392460.1"/>
    <property type="molecule type" value="Genomic_DNA"/>
</dbReference>
<keyword evidence="4" id="KW-1185">Reference proteome</keyword>
<dbReference type="SUPFAM" id="SSF48452">
    <property type="entry name" value="TPR-like"/>
    <property type="match status" value="1"/>
</dbReference>
<evidence type="ECO:0008006" key="5">
    <source>
        <dbReference type="Google" id="ProtNLM"/>
    </source>
</evidence>
<evidence type="ECO:0000313" key="4">
    <source>
        <dbReference type="Proteomes" id="UP001178507"/>
    </source>
</evidence>
<dbReference type="PROSITE" id="PS50005">
    <property type="entry name" value="TPR"/>
    <property type="match status" value="1"/>
</dbReference>
<feature type="repeat" description="TPR" evidence="1">
    <location>
        <begin position="157"/>
        <end position="190"/>
    </location>
</feature>
<evidence type="ECO:0000256" key="2">
    <source>
        <dbReference type="SAM" id="Coils"/>
    </source>
</evidence>
<evidence type="ECO:0000256" key="1">
    <source>
        <dbReference type="PROSITE-ProRule" id="PRU00339"/>
    </source>
</evidence>
<dbReference type="InterPro" id="IPR011990">
    <property type="entry name" value="TPR-like_helical_dom_sf"/>
</dbReference>
<dbReference type="SMART" id="SM00028">
    <property type="entry name" value="TPR"/>
    <property type="match status" value="4"/>
</dbReference>
<reference evidence="3" key="1">
    <citation type="submission" date="2023-08" db="EMBL/GenBank/DDBJ databases">
        <authorList>
            <person name="Chen Y."/>
            <person name="Shah S."/>
            <person name="Dougan E. K."/>
            <person name="Thang M."/>
            <person name="Chan C."/>
        </authorList>
    </citation>
    <scope>NUCLEOTIDE SEQUENCE</scope>
</reference>
<proteinExistence type="predicted"/>
<organism evidence="3 4">
    <name type="scientific">Effrenium voratum</name>
    <dbReference type="NCBI Taxonomy" id="2562239"/>
    <lineage>
        <taxon>Eukaryota</taxon>
        <taxon>Sar</taxon>
        <taxon>Alveolata</taxon>
        <taxon>Dinophyceae</taxon>
        <taxon>Suessiales</taxon>
        <taxon>Symbiodiniaceae</taxon>
        <taxon>Effrenium</taxon>
    </lineage>
</organism>
<evidence type="ECO:0000313" key="3">
    <source>
        <dbReference type="EMBL" id="CAJ1392460.1"/>
    </source>
</evidence>
<comment type="caution">
    <text evidence="3">The sequence shown here is derived from an EMBL/GenBank/DDBJ whole genome shotgun (WGS) entry which is preliminary data.</text>
</comment>
<keyword evidence="1" id="KW-0802">TPR repeat</keyword>
<dbReference type="AlphaFoldDB" id="A0AA36IRR1"/>
<protein>
    <recommendedName>
        <fullName evidence="5">MalT-like TPR region domain-containing protein</fullName>
    </recommendedName>
</protein>
<accession>A0AA36IRR1</accession>
<sequence>MNLGSTLMQRDGEDLEALTAFQSARSALEASGASGSSVAVELSALLGQAHMQRNDLAAALEELEATKAMMQNQRNLRETEAGARVLFRLGQCYLDREDLTAAVGALELAASVLTLDAEVSMTLADAYFEADEADKAVAAYDRAKVAAVAAGQQRAEALILTKRGLAYADLGDLDRALEDHESARQLAEESWTYWTHASGRMSW</sequence>
<keyword evidence="2" id="KW-0175">Coiled coil</keyword>
<name>A0AA36IRR1_9DINO</name>
<dbReference type="Proteomes" id="UP001178507">
    <property type="component" value="Unassembled WGS sequence"/>
</dbReference>
<feature type="coiled-coil region" evidence="2">
    <location>
        <begin position="46"/>
        <end position="80"/>
    </location>
</feature>
<gene>
    <name evidence="3" type="ORF">EVOR1521_LOCUS17550</name>
</gene>
<dbReference type="Gene3D" id="1.25.40.10">
    <property type="entry name" value="Tetratricopeptide repeat domain"/>
    <property type="match status" value="2"/>
</dbReference>